<keyword evidence="2 4" id="KW-0689">Ribosomal protein</keyword>
<evidence type="ECO:0000256" key="5">
    <source>
        <dbReference type="RuleBase" id="RU003910"/>
    </source>
</evidence>
<organism evidence="6 7">
    <name type="scientific">Campylobacter canadensis</name>
    <dbReference type="NCBI Taxonomy" id="449520"/>
    <lineage>
        <taxon>Bacteria</taxon>
        <taxon>Pseudomonadati</taxon>
        <taxon>Campylobacterota</taxon>
        <taxon>Epsilonproteobacteria</taxon>
        <taxon>Campylobacterales</taxon>
        <taxon>Campylobacteraceae</taxon>
        <taxon>Campylobacter</taxon>
    </lineage>
</organism>
<evidence type="ECO:0000256" key="4">
    <source>
        <dbReference type="HAMAP-Rule" id="MF_00270"/>
    </source>
</evidence>
<dbReference type="Pfam" id="PF01084">
    <property type="entry name" value="Ribosomal_S18"/>
    <property type="match status" value="1"/>
</dbReference>
<protein>
    <recommendedName>
        <fullName evidence="4">Small ribosomal subunit protein bS18</fullName>
    </recommendedName>
</protein>
<dbReference type="Proteomes" id="UP000786183">
    <property type="component" value="Unassembled WGS sequence"/>
</dbReference>
<comment type="similarity">
    <text evidence="1 4 5">Belongs to the bacterial ribosomal protein bS18 family.</text>
</comment>
<dbReference type="EMBL" id="JACGBB010000002">
    <property type="protein sequence ID" value="MBZ7986703.1"/>
    <property type="molecule type" value="Genomic_DNA"/>
</dbReference>
<dbReference type="InterPro" id="IPR036870">
    <property type="entry name" value="Ribosomal_bS18_sf"/>
</dbReference>
<dbReference type="Gene3D" id="4.10.640.10">
    <property type="entry name" value="Ribosomal protein S18"/>
    <property type="match status" value="1"/>
</dbReference>
<keyword evidence="4" id="KW-0694">RNA-binding</keyword>
<dbReference type="RefSeq" id="WP_172230012.1">
    <property type="nucleotide sequence ID" value="NZ_CP035946.1"/>
</dbReference>
<dbReference type="NCBIfam" id="TIGR00165">
    <property type="entry name" value="S18"/>
    <property type="match status" value="1"/>
</dbReference>
<comment type="function">
    <text evidence="4">Binds as a heterodimer with protein bS6 to the central domain of the 16S rRNA, where it helps stabilize the platform of the 30S subunit.</text>
</comment>
<proteinExistence type="inferred from homology"/>
<sequence length="86" mass="10153">MAEKRKYSRKYCKFTEAKIDFIDYKDTSLLKHALSERFKIMPRRLTGTSKKHQEMVELAIKRARAVALIPYVCDRKNVVTNPFESL</sequence>
<evidence type="ECO:0000256" key="3">
    <source>
        <dbReference type="ARBA" id="ARBA00023274"/>
    </source>
</evidence>
<evidence type="ECO:0000313" key="7">
    <source>
        <dbReference type="Proteomes" id="UP000786183"/>
    </source>
</evidence>
<keyword evidence="7" id="KW-1185">Reference proteome</keyword>
<dbReference type="PANTHER" id="PTHR13479:SF40">
    <property type="entry name" value="SMALL RIBOSOMAL SUBUNIT PROTEIN BS18M"/>
    <property type="match status" value="1"/>
</dbReference>
<dbReference type="PANTHER" id="PTHR13479">
    <property type="entry name" value="30S RIBOSOMAL PROTEIN S18"/>
    <property type="match status" value="1"/>
</dbReference>
<dbReference type="InterPro" id="IPR001648">
    <property type="entry name" value="Ribosomal_bS18"/>
</dbReference>
<comment type="caution">
    <text evidence="6">The sequence shown here is derived from an EMBL/GenBank/DDBJ whole genome shotgun (WGS) entry which is preliminary data.</text>
</comment>
<accession>A0ABS7WPK8</accession>
<evidence type="ECO:0000256" key="2">
    <source>
        <dbReference type="ARBA" id="ARBA00022980"/>
    </source>
</evidence>
<evidence type="ECO:0000256" key="1">
    <source>
        <dbReference type="ARBA" id="ARBA00005589"/>
    </source>
</evidence>
<gene>
    <name evidence="4 6" type="primary">rpsR</name>
    <name evidence="6" type="ORF">AVCANL283_01055</name>
</gene>
<dbReference type="SUPFAM" id="SSF46911">
    <property type="entry name" value="Ribosomal protein S18"/>
    <property type="match status" value="1"/>
</dbReference>
<keyword evidence="3 4" id="KW-0687">Ribonucleoprotein</keyword>
<comment type="subunit">
    <text evidence="4">Part of the 30S ribosomal subunit. Forms a tight heterodimer with protein bS6.</text>
</comment>
<dbReference type="PRINTS" id="PR00974">
    <property type="entry name" value="RIBOSOMALS18"/>
</dbReference>
<dbReference type="HAMAP" id="MF_00270">
    <property type="entry name" value="Ribosomal_bS18"/>
    <property type="match status" value="1"/>
</dbReference>
<evidence type="ECO:0000313" key="6">
    <source>
        <dbReference type="EMBL" id="MBZ7986703.1"/>
    </source>
</evidence>
<reference evidence="6 7" key="1">
    <citation type="submission" date="2020-07" db="EMBL/GenBank/DDBJ databases">
        <title>Transfer of Campylobacter canadensis to the novel genus Avispirillum gen. nov., that also includes two novel species recovered from migratory waterfowl: Avispirillum anseris sp. nov. and Avispirillum brantae sp. nov.</title>
        <authorList>
            <person name="Miller W.G."/>
            <person name="Chapman M.H."/>
            <person name="Yee E."/>
            <person name="Inglis G.D."/>
        </authorList>
    </citation>
    <scope>NUCLEOTIDE SEQUENCE [LARGE SCALE GENOMIC DNA]</scope>
    <source>
        <strain evidence="6 7">L283</strain>
    </source>
</reference>
<name>A0ABS7WPK8_9BACT</name>
<dbReference type="GO" id="GO:0005840">
    <property type="term" value="C:ribosome"/>
    <property type="evidence" value="ECO:0007669"/>
    <property type="project" value="UniProtKB-KW"/>
</dbReference>
<keyword evidence="4" id="KW-0699">rRNA-binding</keyword>